<dbReference type="EMBL" id="QNVV01000020">
    <property type="protein sequence ID" value="REC44179.1"/>
    <property type="molecule type" value="Genomic_DNA"/>
</dbReference>
<dbReference type="OrthoDB" id="1446045at2"/>
<organism evidence="1 2">
    <name type="scientific">Chryseobacterium pennipullorum</name>
    <dbReference type="NCBI Taxonomy" id="2258963"/>
    <lineage>
        <taxon>Bacteria</taxon>
        <taxon>Pseudomonadati</taxon>
        <taxon>Bacteroidota</taxon>
        <taxon>Flavobacteriia</taxon>
        <taxon>Flavobacteriales</taxon>
        <taxon>Weeksellaceae</taxon>
        <taxon>Chryseobacterium group</taxon>
        <taxon>Chryseobacterium</taxon>
    </lineage>
</organism>
<proteinExistence type="predicted"/>
<sequence>MTNAMPIENIYRALRNWKALIDAYMNGNGESKSEIMKFLNQGTHFSVDESEIREWTKHLQHTDDKDKAIHAYVGIDEDQLKFFLIDSYSDEHSEFDHISVKEFSHQSPDAEIEKTPVVTSYPPISSESAISRNFMFNMYCSDWIDAQKKGNFFQLVRIPFSDYSKLGLKEGESCVCFLGLTNTMLQNTPISDYHIEVITVKDLGIGQMSQFAEDYSTPRPPFTNYPRGYELLLKSDAYL</sequence>
<reference evidence="1 2" key="1">
    <citation type="submission" date="2018-06" db="EMBL/GenBank/DDBJ databases">
        <title>Novel Chryseobacterium species.</title>
        <authorList>
            <person name="Newman J."/>
            <person name="Hugo C."/>
            <person name="Oosthuizen L."/>
            <person name="Charimba G."/>
        </authorList>
    </citation>
    <scope>NUCLEOTIDE SEQUENCE [LARGE SCALE GENOMIC DNA]</scope>
    <source>
        <strain evidence="1 2">7_F195</strain>
    </source>
</reference>
<dbReference type="AlphaFoldDB" id="A0A3D9AS08"/>
<gene>
    <name evidence="1" type="ORF">DRF67_17780</name>
</gene>
<evidence type="ECO:0000313" key="2">
    <source>
        <dbReference type="Proteomes" id="UP000256257"/>
    </source>
</evidence>
<comment type="caution">
    <text evidence="1">The sequence shown here is derived from an EMBL/GenBank/DDBJ whole genome shotgun (WGS) entry which is preliminary data.</text>
</comment>
<evidence type="ECO:0000313" key="1">
    <source>
        <dbReference type="EMBL" id="REC44179.1"/>
    </source>
</evidence>
<keyword evidence="2" id="KW-1185">Reference proteome</keyword>
<dbReference type="RefSeq" id="WP_115929648.1">
    <property type="nucleotide sequence ID" value="NZ_QNVV01000020.1"/>
</dbReference>
<dbReference type="Proteomes" id="UP000256257">
    <property type="component" value="Unassembled WGS sequence"/>
</dbReference>
<protein>
    <submittedName>
        <fullName evidence="1">Uncharacterized protein</fullName>
    </submittedName>
</protein>
<accession>A0A3D9AS08</accession>
<name>A0A3D9AS08_9FLAO</name>